<keyword evidence="2" id="KW-0963">Cytoplasm</keyword>
<dbReference type="Pfam" id="PF13374">
    <property type="entry name" value="TPR_10"/>
    <property type="match status" value="1"/>
</dbReference>
<evidence type="ECO:0000256" key="1">
    <source>
        <dbReference type="ARBA" id="ARBA00004496"/>
    </source>
</evidence>
<dbReference type="Proteomes" id="UP001589810">
    <property type="component" value="Unassembled WGS sequence"/>
</dbReference>
<dbReference type="PRINTS" id="PR00364">
    <property type="entry name" value="DISEASERSIST"/>
</dbReference>
<keyword evidence="3" id="KW-0677">Repeat</keyword>
<protein>
    <submittedName>
        <fullName evidence="5">Tetratricopeptide repeat protein</fullName>
    </submittedName>
</protein>
<organism evidence="5 6">
    <name type="scientific">Kutzneria chonburiensis</name>
    <dbReference type="NCBI Taxonomy" id="1483604"/>
    <lineage>
        <taxon>Bacteria</taxon>
        <taxon>Bacillati</taxon>
        <taxon>Actinomycetota</taxon>
        <taxon>Actinomycetes</taxon>
        <taxon>Pseudonocardiales</taxon>
        <taxon>Pseudonocardiaceae</taxon>
        <taxon>Kutzneria</taxon>
    </lineage>
</organism>
<dbReference type="PANTHER" id="PTHR45954">
    <property type="entry name" value="LD33695P"/>
    <property type="match status" value="1"/>
</dbReference>
<evidence type="ECO:0000313" key="5">
    <source>
        <dbReference type="EMBL" id="MFC0541570.1"/>
    </source>
</evidence>
<dbReference type="Gene3D" id="1.25.40.10">
    <property type="entry name" value="Tetratricopeptide repeat domain"/>
    <property type="match status" value="1"/>
</dbReference>
<reference evidence="5 6" key="1">
    <citation type="submission" date="2024-09" db="EMBL/GenBank/DDBJ databases">
        <authorList>
            <person name="Sun Q."/>
            <person name="Mori K."/>
        </authorList>
    </citation>
    <scope>NUCLEOTIDE SEQUENCE [LARGE SCALE GENOMIC DNA]</scope>
    <source>
        <strain evidence="5 6">TBRC 1432</strain>
    </source>
</reference>
<keyword evidence="4" id="KW-0802">TPR repeat</keyword>
<proteinExistence type="predicted"/>
<dbReference type="EMBL" id="JBHLUD010000002">
    <property type="protein sequence ID" value="MFC0541570.1"/>
    <property type="molecule type" value="Genomic_DNA"/>
</dbReference>
<evidence type="ECO:0000256" key="3">
    <source>
        <dbReference type="ARBA" id="ARBA00022737"/>
    </source>
</evidence>
<dbReference type="Gene3D" id="3.40.50.300">
    <property type="entry name" value="P-loop containing nucleotide triphosphate hydrolases"/>
    <property type="match status" value="1"/>
</dbReference>
<feature type="repeat" description="TPR" evidence="4">
    <location>
        <begin position="527"/>
        <end position="560"/>
    </location>
</feature>
<keyword evidence="6" id="KW-1185">Reference proteome</keyword>
<evidence type="ECO:0000256" key="2">
    <source>
        <dbReference type="ARBA" id="ARBA00022490"/>
    </source>
</evidence>
<dbReference type="PROSITE" id="PS50005">
    <property type="entry name" value="TPR"/>
    <property type="match status" value="2"/>
</dbReference>
<dbReference type="InterPro" id="IPR052386">
    <property type="entry name" value="GPSM"/>
</dbReference>
<dbReference type="InterPro" id="IPR011990">
    <property type="entry name" value="TPR-like_helical_dom_sf"/>
</dbReference>
<gene>
    <name evidence="5" type="ORF">ACFFH7_08765</name>
</gene>
<dbReference type="InterPro" id="IPR027417">
    <property type="entry name" value="P-loop_NTPase"/>
</dbReference>
<evidence type="ECO:0000313" key="6">
    <source>
        <dbReference type="Proteomes" id="UP001589810"/>
    </source>
</evidence>
<dbReference type="Pfam" id="PF13424">
    <property type="entry name" value="TPR_12"/>
    <property type="match status" value="2"/>
</dbReference>
<dbReference type="RefSeq" id="WP_273942405.1">
    <property type="nucleotide sequence ID" value="NZ_CP097263.1"/>
</dbReference>
<feature type="repeat" description="TPR" evidence="4">
    <location>
        <begin position="607"/>
        <end position="640"/>
    </location>
</feature>
<dbReference type="PANTHER" id="PTHR45954:SF1">
    <property type="entry name" value="LD33695P"/>
    <property type="match status" value="1"/>
</dbReference>
<dbReference type="InterPro" id="IPR019734">
    <property type="entry name" value="TPR_rpt"/>
</dbReference>
<comment type="caution">
    <text evidence="5">The sequence shown here is derived from an EMBL/GenBank/DDBJ whole genome shotgun (WGS) entry which is preliminary data.</text>
</comment>
<accession>A0ABV6MMQ0</accession>
<evidence type="ECO:0000256" key="4">
    <source>
        <dbReference type="PROSITE-ProRule" id="PRU00339"/>
    </source>
</evidence>
<sequence length="744" mass="79490">MTSETNNVISGAVTGNVVQAGHIDVVNFAAPVPVAVAGLPAEVGFTDRVGEQAGLAALLDPAATGPTVATITGLAGIGKTALAVRAAHEAVAAGWFPGGVLFIDLHGYDPAGRVAPSAALLALLGALGAEHVPATQGERENRYRSRLAELAEAGQRVLVLADNVSNVAQANALRPGSPLHRMLITSRENLPLPGARRVELGVLRDADAVEVLVQALQTAIPGDTRVADEPRQATRLAQLCEGLPLALRIVAELLADRPGQGIGRLVRTVGAATDRLDELSYDESVAVRVAFDTSYRRLPPSLARLFRLLSLHPGPHVGLGAIAALADVPANVAQRLADGLCRAHLLGPSIVPDCYRFHDLVRLYAGQCCETDESPADRAAAVTRLLANYRDATKAAFTHLDSRTPAAERSWLFGGRGEAVAWLEDERPNLIPVVSLSARCGLDELTGELVAALHPFFELRNHPDEWITVAKFGLAAALRRGDRAAEAQSLTALGIAHQELQWYAEAGDFHGRVLAVCEETADVLGQARALINIGGTSYQRGRFDDAETAWEQALAIASEQQDSYMMARTLNNLGFLAAEHCRYEVAESRYRQALACARELGDPQAEGGVLTNLGGVLQHMGRPAEAVEYLRQALDLSPYSGDRLRTGRALHNMALVYQGLEQWDEASECHQRALALRRKIGDRHGEGLTLTQLGRIHALQGRREEALTCQRQALAAFVQTAATDQADEVRSLIGELMTAEPGPG</sequence>
<dbReference type="SMART" id="SM00028">
    <property type="entry name" value="TPR"/>
    <property type="match status" value="6"/>
</dbReference>
<name>A0ABV6MMQ0_9PSEU</name>
<dbReference type="SUPFAM" id="SSF52540">
    <property type="entry name" value="P-loop containing nucleoside triphosphate hydrolases"/>
    <property type="match status" value="1"/>
</dbReference>
<dbReference type="SUPFAM" id="SSF48452">
    <property type="entry name" value="TPR-like"/>
    <property type="match status" value="2"/>
</dbReference>
<comment type="subcellular location">
    <subcellularLocation>
        <location evidence="1">Cytoplasm</location>
    </subcellularLocation>
</comment>